<dbReference type="GO" id="GO:0009706">
    <property type="term" value="C:chloroplast inner membrane"/>
    <property type="evidence" value="ECO:0007669"/>
    <property type="project" value="TreeGrafter"/>
</dbReference>
<dbReference type="AlphaFoldDB" id="A0A2Z6M8L6"/>
<evidence type="ECO:0000313" key="3">
    <source>
        <dbReference type="Proteomes" id="UP000242715"/>
    </source>
</evidence>
<feature type="compositionally biased region" description="Polar residues" evidence="1">
    <location>
        <begin position="1"/>
        <end position="19"/>
    </location>
</feature>
<reference evidence="3" key="1">
    <citation type="journal article" date="2017" name="Front. Plant Sci.">
        <title>Climate Clever Clovers: New Paradigm to Reduce the Environmental Footprint of Ruminants by Breeding Low Methanogenic Forages Utilizing Haplotype Variation.</title>
        <authorList>
            <person name="Kaur P."/>
            <person name="Appels R."/>
            <person name="Bayer P.E."/>
            <person name="Keeble-Gagnere G."/>
            <person name="Wang J."/>
            <person name="Hirakawa H."/>
            <person name="Shirasawa K."/>
            <person name="Vercoe P."/>
            <person name="Stefanova K."/>
            <person name="Durmic Z."/>
            <person name="Nichols P."/>
            <person name="Revell C."/>
            <person name="Isobe S.N."/>
            <person name="Edwards D."/>
            <person name="Erskine W."/>
        </authorList>
    </citation>
    <scope>NUCLEOTIDE SEQUENCE [LARGE SCALE GENOMIC DNA]</scope>
    <source>
        <strain evidence="3">cv. Daliak</strain>
    </source>
</reference>
<sequence length="213" mass="22576">MQQAFKTMMGQVNTQNNPFDSGAGAFSPGSPFPFPMPSPSETAAPASSAGNQSQATSPRTGSKYTVTVDIPATKVEAAPGPDINVKDEVEVKKEPRISGFGWRCGVSLSCGPGAFDPMFLPSSPGLPNINDSFVDVSIEETVQKNAFERFKDVDESSSFKEARAPAEASPNGAPFNQGFGNSPGSQSERKSVLSVDALEKMMEDPTVQKMVYP</sequence>
<keyword evidence="3" id="KW-1185">Reference proteome</keyword>
<proteinExistence type="predicted"/>
<gene>
    <name evidence="2" type="ORF">TSUD_124190</name>
</gene>
<feature type="compositionally biased region" description="Polar residues" evidence="1">
    <location>
        <begin position="50"/>
        <end position="65"/>
    </location>
</feature>
<dbReference type="OrthoDB" id="533763at2759"/>
<feature type="region of interest" description="Disordered" evidence="1">
    <location>
        <begin position="152"/>
        <end position="199"/>
    </location>
</feature>
<dbReference type="PANTHER" id="PTHR47296">
    <property type="entry name" value="PROTEIN TIC 40, CHLOROPLASTIC"/>
    <property type="match status" value="1"/>
</dbReference>
<dbReference type="Proteomes" id="UP000242715">
    <property type="component" value="Unassembled WGS sequence"/>
</dbReference>
<evidence type="ECO:0000256" key="1">
    <source>
        <dbReference type="SAM" id="MobiDB-lite"/>
    </source>
</evidence>
<dbReference type="PANTHER" id="PTHR47296:SF1">
    <property type="entry name" value="PROTEIN TIC 40, CHLOROPLASTIC"/>
    <property type="match status" value="1"/>
</dbReference>
<feature type="compositionally biased region" description="Basic and acidic residues" evidence="1">
    <location>
        <begin position="187"/>
        <end position="199"/>
    </location>
</feature>
<evidence type="ECO:0000313" key="2">
    <source>
        <dbReference type="EMBL" id="GAU18588.1"/>
    </source>
</evidence>
<feature type="compositionally biased region" description="Basic and acidic residues" evidence="1">
    <location>
        <begin position="152"/>
        <end position="164"/>
    </location>
</feature>
<feature type="compositionally biased region" description="Low complexity" evidence="1">
    <location>
        <begin position="39"/>
        <end position="49"/>
    </location>
</feature>
<feature type="region of interest" description="Disordered" evidence="1">
    <location>
        <begin position="1"/>
        <end position="65"/>
    </location>
</feature>
<protein>
    <submittedName>
        <fullName evidence="2">Uncharacterized protein</fullName>
    </submittedName>
</protein>
<name>A0A2Z6M8L6_TRISU</name>
<dbReference type="GO" id="GO:0009658">
    <property type="term" value="P:chloroplast organization"/>
    <property type="evidence" value="ECO:0007669"/>
    <property type="project" value="TreeGrafter"/>
</dbReference>
<dbReference type="EMBL" id="DF973188">
    <property type="protein sequence ID" value="GAU18588.1"/>
    <property type="molecule type" value="Genomic_DNA"/>
</dbReference>
<organism evidence="2 3">
    <name type="scientific">Trifolium subterraneum</name>
    <name type="common">Subterranean clover</name>
    <dbReference type="NCBI Taxonomy" id="3900"/>
    <lineage>
        <taxon>Eukaryota</taxon>
        <taxon>Viridiplantae</taxon>
        <taxon>Streptophyta</taxon>
        <taxon>Embryophyta</taxon>
        <taxon>Tracheophyta</taxon>
        <taxon>Spermatophyta</taxon>
        <taxon>Magnoliopsida</taxon>
        <taxon>eudicotyledons</taxon>
        <taxon>Gunneridae</taxon>
        <taxon>Pentapetalae</taxon>
        <taxon>rosids</taxon>
        <taxon>fabids</taxon>
        <taxon>Fabales</taxon>
        <taxon>Fabaceae</taxon>
        <taxon>Papilionoideae</taxon>
        <taxon>50 kb inversion clade</taxon>
        <taxon>NPAAA clade</taxon>
        <taxon>Hologalegina</taxon>
        <taxon>IRL clade</taxon>
        <taxon>Trifolieae</taxon>
        <taxon>Trifolium</taxon>
    </lineage>
</organism>
<dbReference type="GO" id="GO:0045037">
    <property type="term" value="P:protein import into chloroplast stroma"/>
    <property type="evidence" value="ECO:0007669"/>
    <property type="project" value="TreeGrafter"/>
</dbReference>
<accession>A0A2Z6M8L6</accession>
<dbReference type="GO" id="GO:0009535">
    <property type="term" value="C:chloroplast thylakoid membrane"/>
    <property type="evidence" value="ECO:0007669"/>
    <property type="project" value="TreeGrafter"/>
</dbReference>